<sequence length="310" mass="34526">MAQGKERERSRNWHSEVDIEGMQHRAAQLLAFHEAFVDQLRIVLIPVRFPVIEKEFMGRERASWDTGLGVGHGEGIDVLEQAIIEVTTLFTTQVALFNVYEGFCSDHFAKLDLVCRIDIQRNGTCTSGGAQMAHEQQVNLGACVMAGALDVVRHHRLRELKAGAVKAKYRAVFSYTGGNLMLAKVGKGRYAPQHWFPLMEFTVVDSLEDKVRTLSDVSPHSIHRIDAAHAGIFHPSARTGASSVMDDGDMRENERSEAMENEDAEIDLEENEDAVEIEDTEFEGTEIEGTEVKGTEIEEIEDGEVLEQAA</sequence>
<gene>
    <name evidence="2" type="ORF">EW146_g5862</name>
</gene>
<accession>A0A4S4LSA0</accession>
<comment type="caution">
    <text evidence="2">The sequence shown here is derived from an EMBL/GenBank/DDBJ whole genome shotgun (WGS) entry which is preliminary data.</text>
</comment>
<feature type="region of interest" description="Disordered" evidence="1">
    <location>
        <begin position="238"/>
        <end position="264"/>
    </location>
</feature>
<dbReference type="Proteomes" id="UP000310158">
    <property type="component" value="Unassembled WGS sequence"/>
</dbReference>
<reference evidence="2 3" key="1">
    <citation type="submission" date="2019-02" db="EMBL/GenBank/DDBJ databases">
        <title>Genome sequencing of the rare red list fungi Bondarzewia mesenterica.</title>
        <authorList>
            <person name="Buettner E."/>
            <person name="Kellner H."/>
        </authorList>
    </citation>
    <scope>NUCLEOTIDE SEQUENCE [LARGE SCALE GENOMIC DNA]</scope>
    <source>
        <strain evidence="2 3">DSM 108281</strain>
    </source>
</reference>
<evidence type="ECO:0000256" key="1">
    <source>
        <dbReference type="SAM" id="MobiDB-lite"/>
    </source>
</evidence>
<dbReference type="OrthoDB" id="1716625at2759"/>
<proteinExistence type="predicted"/>
<dbReference type="AlphaFoldDB" id="A0A4S4LSA0"/>
<organism evidence="2 3">
    <name type="scientific">Bondarzewia mesenterica</name>
    <dbReference type="NCBI Taxonomy" id="1095465"/>
    <lineage>
        <taxon>Eukaryota</taxon>
        <taxon>Fungi</taxon>
        <taxon>Dikarya</taxon>
        <taxon>Basidiomycota</taxon>
        <taxon>Agaricomycotina</taxon>
        <taxon>Agaricomycetes</taxon>
        <taxon>Russulales</taxon>
        <taxon>Bondarzewiaceae</taxon>
        <taxon>Bondarzewia</taxon>
    </lineage>
</organism>
<feature type="compositionally biased region" description="Basic and acidic residues" evidence="1">
    <location>
        <begin position="248"/>
        <end position="258"/>
    </location>
</feature>
<protein>
    <submittedName>
        <fullName evidence="2">Uncharacterized protein</fullName>
    </submittedName>
</protein>
<keyword evidence="3" id="KW-1185">Reference proteome</keyword>
<name>A0A4S4LSA0_9AGAM</name>
<dbReference type="EMBL" id="SGPL01000275">
    <property type="protein sequence ID" value="THH14471.1"/>
    <property type="molecule type" value="Genomic_DNA"/>
</dbReference>
<evidence type="ECO:0000313" key="3">
    <source>
        <dbReference type="Proteomes" id="UP000310158"/>
    </source>
</evidence>
<evidence type="ECO:0000313" key="2">
    <source>
        <dbReference type="EMBL" id="THH14471.1"/>
    </source>
</evidence>